<proteinExistence type="predicted"/>
<dbReference type="InterPro" id="IPR040521">
    <property type="entry name" value="KDZ"/>
</dbReference>
<name>A0AAD7E783_9AGAR</name>
<sequence length="411" mass="48197">MQHLPLDIVVGILYDIACQAERSVRKWGFLGRYIDRLRFAVSVFHAFGHDWPCQVVYHPLKCEGFGFSNGEGCERFWHSISHPIAHLRISGLDTLDSQVKQGDEANLFKLAEWNQRRTLFSKKKRVEAERQLKKSSHSKEFLKAQWKEQVKAQTKPAPRRSNKIKYCCLQVVPRPEEKRLSPRSLSCATRPRPRKLSSRTVKRHCAALGVDEKFQLQKHTKSKFFQLRFDARAKKIRLRNLLRARKFEWERAERSSRRQQASEHKLCSHTEAAVKRRQPKINNLVREYKKICDAIGVEIREHRAPARTIPPERIDMRTLYALDVDDAIWQDVGLEDDEDRGVPPLWLSDDLVRSGIRAMLQIERADEEDAMLRKEARGLRIWFIEEWEVLNLAIENTGMSCPTKLWYILLI</sequence>
<protein>
    <submittedName>
        <fullName evidence="1">Uncharacterized protein</fullName>
    </submittedName>
</protein>
<dbReference type="PANTHER" id="PTHR33096">
    <property type="entry name" value="CXC2 DOMAIN-CONTAINING PROTEIN"/>
    <property type="match status" value="1"/>
</dbReference>
<evidence type="ECO:0000313" key="2">
    <source>
        <dbReference type="Proteomes" id="UP001218218"/>
    </source>
</evidence>
<dbReference type="AlphaFoldDB" id="A0AAD7E783"/>
<evidence type="ECO:0000313" key="1">
    <source>
        <dbReference type="EMBL" id="KAJ7300839.1"/>
    </source>
</evidence>
<dbReference type="Pfam" id="PF18758">
    <property type="entry name" value="KDZ"/>
    <property type="match status" value="1"/>
</dbReference>
<organism evidence="1 2">
    <name type="scientific">Mycena albidolilacea</name>
    <dbReference type="NCBI Taxonomy" id="1033008"/>
    <lineage>
        <taxon>Eukaryota</taxon>
        <taxon>Fungi</taxon>
        <taxon>Dikarya</taxon>
        <taxon>Basidiomycota</taxon>
        <taxon>Agaricomycotina</taxon>
        <taxon>Agaricomycetes</taxon>
        <taxon>Agaricomycetidae</taxon>
        <taxon>Agaricales</taxon>
        <taxon>Marasmiineae</taxon>
        <taxon>Mycenaceae</taxon>
        <taxon>Mycena</taxon>
    </lineage>
</organism>
<gene>
    <name evidence="1" type="ORF">DFH08DRAFT_724937</name>
</gene>
<accession>A0AAD7E783</accession>
<dbReference type="PANTHER" id="PTHR33096:SF1">
    <property type="entry name" value="CXC1-LIKE CYSTEINE CLUSTER ASSOCIATED WITH KDZ TRANSPOSASES DOMAIN-CONTAINING PROTEIN"/>
    <property type="match status" value="1"/>
</dbReference>
<reference evidence="1" key="1">
    <citation type="submission" date="2023-03" db="EMBL/GenBank/DDBJ databases">
        <title>Massive genome expansion in bonnet fungi (Mycena s.s.) driven by repeated elements and novel gene families across ecological guilds.</title>
        <authorList>
            <consortium name="Lawrence Berkeley National Laboratory"/>
            <person name="Harder C.B."/>
            <person name="Miyauchi S."/>
            <person name="Viragh M."/>
            <person name="Kuo A."/>
            <person name="Thoen E."/>
            <person name="Andreopoulos B."/>
            <person name="Lu D."/>
            <person name="Skrede I."/>
            <person name="Drula E."/>
            <person name="Henrissat B."/>
            <person name="Morin E."/>
            <person name="Kohler A."/>
            <person name="Barry K."/>
            <person name="LaButti K."/>
            <person name="Morin E."/>
            <person name="Salamov A."/>
            <person name="Lipzen A."/>
            <person name="Mereny Z."/>
            <person name="Hegedus B."/>
            <person name="Baldrian P."/>
            <person name="Stursova M."/>
            <person name="Weitz H."/>
            <person name="Taylor A."/>
            <person name="Grigoriev I.V."/>
            <person name="Nagy L.G."/>
            <person name="Martin F."/>
            <person name="Kauserud H."/>
        </authorList>
    </citation>
    <scope>NUCLEOTIDE SEQUENCE</scope>
    <source>
        <strain evidence="1">CBHHK002</strain>
    </source>
</reference>
<keyword evidence="2" id="KW-1185">Reference proteome</keyword>
<dbReference type="Proteomes" id="UP001218218">
    <property type="component" value="Unassembled WGS sequence"/>
</dbReference>
<comment type="caution">
    <text evidence="1">The sequence shown here is derived from an EMBL/GenBank/DDBJ whole genome shotgun (WGS) entry which is preliminary data.</text>
</comment>
<dbReference type="EMBL" id="JARIHO010000151">
    <property type="protein sequence ID" value="KAJ7300839.1"/>
    <property type="molecule type" value="Genomic_DNA"/>
</dbReference>